<evidence type="ECO:0000256" key="1">
    <source>
        <dbReference type="ARBA" id="ARBA00023125"/>
    </source>
</evidence>
<evidence type="ECO:0000313" key="4">
    <source>
        <dbReference type="EMBL" id="CUO24556.1"/>
    </source>
</evidence>
<proteinExistence type="predicted"/>
<dbReference type="InterPro" id="IPR036162">
    <property type="entry name" value="Resolvase-like_N_sf"/>
</dbReference>
<dbReference type="PROSITE" id="PS51736">
    <property type="entry name" value="RECOMBINASES_3"/>
    <property type="match status" value="1"/>
</dbReference>
<dbReference type="CDD" id="cd00338">
    <property type="entry name" value="Ser_Recombinase"/>
    <property type="match status" value="1"/>
</dbReference>
<dbReference type="GO" id="GO:0000150">
    <property type="term" value="F:DNA strand exchange activity"/>
    <property type="evidence" value="ECO:0007669"/>
    <property type="project" value="InterPro"/>
</dbReference>
<dbReference type="GO" id="GO:0003677">
    <property type="term" value="F:DNA binding"/>
    <property type="evidence" value="ECO:0007669"/>
    <property type="project" value="UniProtKB-KW"/>
</dbReference>
<evidence type="ECO:0000259" key="3">
    <source>
        <dbReference type="PROSITE" id="PS51736"/>
    </source>
</evidence>
<dbReference type="EMBL" id="CYZT01000062">
    <property type="protein sequence ID" value="CUO24556.1"/>
    <property type="molecule type" value="Genomic_DNA"/>
</dbReference>
<accession>A0A174DKK7</accession>
<dbReference type="Gene3D" id="3.40.50.1390">
    <property type="entry name" value="Resolvase, N-terminal catalytic domain"/>
    <property type="match status" value="1"/>
</dbReference>
<dbReference type="SMART" id="SM00857">
    <property type="entry name" value="Resolvase"/>
    <property type="match status" value="1"/>
</dbReference>
<sequence>MNRDKKRYWLYGRVASPDTWALENQMNYLRSFAEKHQLNVVGESQDEASGLTFDRPGLNDFLEAVRQGRADALLTKDLTRLGRDVMQTASWIADLNTSGVGVFSVTDLTLRGL</sequence>
<dbReference type="Proteomes" id="UP000095746">
    <property type="component" value="Unassembled WGS sequence"/>
</dbReference>
<dbReference type="InterPro" id="IPR050639">
    <property type="entry name" value="SSR_resolvase"/>
</dbReference>
<dbReference type="SUPFAM" id="SSF53041">
    <property type="entry name" value="Resolvase-like"/>
    <property type="match status" value="1"/>
</dbReference>
<dbReference type="InterPro" id="IPR006119">
    <property type="entry name" value="Resolv_N"/>
</dbReference>
<gene>
    <name evidence="4" type="ORF">ERS852411_01211</name>
    <name evidence="5" type="ORF">PNE06_23790</name>
</gene>
<protein>
    <submittedName>
        <fullName evidence="5">Recombinase family protein</fullName>
    </submittedName>
    <submittedName>
        <fullName evidence="4">Resolvase, N terminal domain</fullName>
    </submittedName>
</protein>
<dbReference type="Proteomes" id="UP001211173">
    <property type="component" value="Unassembled WGS sequence"/>
</dbReference>
<dbReference type="PANTHER" id="PTHR30461">
    <property type="entry name" value="DNA-INVERTASE FROM LAMBDOID PROPHAGE"/>
    <property type="match status" value="1"/>
</dbReference>
<reference evidence="4 6" key="1">
    <citation type="submission" date="2015-09" db="EMBL/GenBank/DDBJ databases">
        <authorList>
            <consortium name="Pathogen Informatics"/>
        </authorList>
    </citation>
    <scope>NUCLEOTIDE SEQUENCE [LARGE SCALE GENOMIC DNA]</scope>
    <source>
        <strain evidence="4 6">2789STDY5608854</strain>
    </source>
</reference>
<evidence type="ECO:0000313" key="6">
    <source>
        <dbReference type="Proteomes" id="UP000095746"/>
    </source>
</evidence>
<dbReference type="AlphaFoldDB" id="A0A174DKK7"/>
<name>A0A174DKK7_FLAPL</name>
<dbReference type="PANTHER" id="PTHR30461:SF2">
    <property type="entry name" value="SERINE RECOMBINASE PINE-RELATED"/>
    <property type="match status" value="1"/>
</dbReference>
<reference evidence="5" key="2">
    <citation type="submission" date="2023-01" db="EMBL/GenBank/DDBJ databases">
        <title>Human gut microbiome strain richness.</title>
        <authorList>
            <person name="Chen-Liaw A."/>
        </authorList>
    </citation>
    <scope>NUCLEOTIDE SEQUENCE</scope>
    <source>
        <strain evidence="5">1001287st1_F4_1001285I_161205</strain>
    </source>
</reference>
<dbReference type="RefSeq" id="WP_195306716.1">
    <property type="nucleotide sequence ID" value="NZ_BAABZG010000001.1"/>
</dbReference>
<dbReference type="Pfam" id="PF00239">
    <property type="entry name" value="Resolvase"/>
    <property type="match status" value="1"/>
</dbReference>
<feature type="domain" description="Resolvase/invertase-type recombinase catalytic" evidence="3">
    <location>
        <begin position="7"/>
        <end position="113"/>
    </location>
</feature>
<keyword evidence="2" id="KW-0233">DNA recombination</keyword>
<organism evidence="4 6">
    <name type="scientific">Flavonifractor plautii</name>
    <name type="common">Fusobacterium plautii</name>
    <dbReference type="NCBI Taxonomy" id="292800"/>
    <lineage>
        <taxon>Bacteria</taxon>
        <taxon>Bacillati</taxon>
        <taxon>Bacillota</taxon>
        <taxon>Clostridia</taxon>
        <taxon>Eubacteriales</taxon>
        <taxon>Oscillospiraceae</taxon>
        <taxon>Flavonifractor</taxon>
    </lineage>
</organism>
<dbReference type="EMBL" id="JAQLWV010000072">
    <property type="protein sequence ID" value="MDB7936114.1"/>
    <property type="molecule type" value="Genomic_DNA"/>
</dbReference>
<evidence type="ECO:0000256" key="2">
    <source>
        <dbReference type="ARBA" id="ARBA00023172"/>
    </source>
</evidence>
<evidence type="ECO:0000313" key="5">
    <source>
        <dbReference type="EMBL" id="MDB7936114.1"/>
    </source>
</evidence>
<keyword evidence="1" id="KW-0238">DNA-binding</keyword>